<protein>
    <submittedName>
        <fullName evidence="3">ArsR family transcriptional regulator</fullName>
    </submittedName>
</protein>
<name>A0A640VPU6_9RHOB</name>
<evidence type="ECO:0000259" key="2">
    <source>
        <dbReference type="PROSITE" id="PS50987"/>
    </source>
</evidence>
<reference evidence="3 4" key="1">
    <citation type="submission" date="2019-12" db="EMBL/GenBank/DDBJ databases">
        <title>Roseobacter cerasinus sp. nov., isolated from seawater around aquaculture.</title>
        <authorList>
            <person name="Muramatsu S."/>
            <person name="Takabe Y."/>
            <person name="Mori K."/>
            <person name="Takaichi S."/>
            <person name="Hanada S."/>
        </authorList>
    </citation>
    <scope>NUCLEOTIDE SEQUENCE [LARGE SCALE GENOMIC DNA]</scope>
    <source>
        <strain evidence="3 4">AI77</strain>
    </source>
</reference>
<dbReference type="Gene3D" id="1.10.10.10">
    <property type="entry name" value="Winged helix-like DNA-binding domain superfamily/Winged helix DNA-binding domain"/>
    <property type="match status" value="1"/>
</dbReference>
<dbReference type="SUPFAM" id="SSF46785">
    <property type="entry name" value="Winged helix' DNA-binding domain"/>
    <property type="match status" value="1"/>
</dbReference>
<dbReference type="SUPFAM" id="SSF52788">
    <property type="entry name" value="Phosphotyrosine protein phosphatases I"/>
    <property type="match status" value="1"/>
</dbReference>
<sequence length="278" mass="30336">MEKDSILRLSTLSHPHRLAVFRLLMRRYPDKVRAGEIASVLTLKASTTSVYLSALTDAGLIRQERQGTSLRYSANTGAAAELIDFLFIDCCRSRPDLCPPLTKGAQPMTDTTYNVLFICTGNSARSIFAEAILRDLEGGRFKVFSAGTNPGSKLNPLAVEMLKGKGHDTSLLRSKHISEFQQPESPQMDFVFTVCDQAANEDCPAWDGQPISAHWGLPDPVKADGSLAERRLAFQQTYGALRNRLKAFAALPIDTLDAISLQAAVDSIGQDHLEGTPA</sequence>
<dbReference type="EMBL" id="BLIV01000003">
    <property type="protein sequence ID" value="GFE50039.1"/>
    <property type="molecule type" value="Genomic_DNA"/>
</dbReference>
<organism evidence="3 4">
    <name type="scientific">Roseobacter cerasinus</name>
    <dbReference type="NCBI Taxonomy" id="2602289"/>
    <lineage>
        <taxon>Bacteria</taxon>
        <taxon>Pseudomonadati</taxon>
        <taxon>Pseudomonadota</taxon>
        <taxon>Alphaproteobacteria</taxon>
        <taxon>Rhodobacterales</taxon>
        <taxon>Roseobacteraceae</taxon>
        <taxon>Roseobacter</taxon>
    </lineage>
</organism>
<dbReference type="SMART" id="SM00418">
    <property type="entry name" value="HTH_ARSR"/>
    <property type="match status" value="1"/>
</dbReference>
<comment type="caution">
    <text evidence="3">The sequence shown here is derived from an EMBL/GenBank/DDBJ whole genome shotgun (WGS) entry which is preliminary data.</text>
</comment>
<gene>
    <name evidence="3" type="ORF">So717_17920</name>
</gene>
<dbReference type="InterPro" id="IPR036390">
    <property type="entry name" value="WH_DNA-bd_sf"/>
</dbReference>
<dbReference type="Gene3D" id="3.40.50.2300">
    <property type="match status" value="1"/>
</dbReference>
<keyword evidence="4" id="KW-1185">Reference proteome</keyword>
<dbReference type="OrthoDB" id="9793058at2"/>
<dbReference type="SMART" id="SM00226">
    <property type="entry name" value="LMWPc"/>
    <property type="match status" value="1"/>
</dbReference>
<dbReference type="CDD" id="cd00090">
    <property type="entry name" value="HTH_ARSR"/>
    <property type="match status" value="1"/>
</dbReference>
<evidence type="ECO:0000313" key="3">
    <source>
        <dbReference type="EMBL" id="GFE50039.1"/>
    </source>
</evidence>
<dbReference type="RefSeq" id="WP_159976318.1">
    <property type="nucleotide sequence ID" value="NZ_BLIV01000003.1"/>
</dbReference>
<evidence type="ECO:0000256" key="1">
    <source>
        <dbReference type="ARBA" id="ARBA00022849"/>
    </source>
</evidence>
<dbReference type="PROSITE" id="PS50987">
    <property type="entry name" value="HTH_ARSR_2"/>
    <property type="match status" value="1"/>
</dbReference>
<proteinExistence type="predicted"/>
<dbReference type="CDD" id="cd16345">
    <property type="entry name" value="LMWP_ArsC"/>
    <property type="match status" value="1"/>
</dbReference>
<keyword evidence="1" id="KW-0059">Arsenical resistance</keyword>
<dbReference type="PANTHER" id="PTHR43428:SF1">
    <property type="entry name" value="ARSENATE REDUCTASE"/>
    <property type="match status" value="1"/>
</dbReference>
<dbReference type="PANTHER" id="PTHR43428">
    <property type="entry name" value="ARSENATE REDUCTASE"/>
    <property type="match status" value="1"/>
</dbReference>
<dbReference type="GO" id="GO:0046685">
    <property type="term" value="P:response to arsenic-containing substance"/>
    <property type="evidence" value="ECO:0007669"/>
    <property type="project" value="UniProtKB-KW"/>
</dbReference>
<dbReference type="InterPro" id="IPR023485">
    <property type="entry name" value="Ptyr_pPase"/>
</dbReference>
<dbReference type="InterPro" id="IPR036388">
    <property type="entry name" value="WH-like_DNA-bd_sf"/>
</dbReference>
<feature type="domain" description="HTH arsR-type" evidence="2">
    <location>
        <begin position="1"/>
        <end position="94"/>
    </location>
</feature>
<dbReference type="Proteomes" id="UP000436522">
    <property type="component" value="Unassembled WGS sequence"/>
</dbReference>
<evidence type="ECO:0000313" key="4">
    <source>
        <dbReference type="Proteomes" id="UP000436522"/>
    </source>
</evidence>
<dbReference type="InterPro" id="IPR011991">
    <property type="entry name" value="ArsR-like_HTH"/>
</dbReference>
<accession>A0A640VPU6</accession>
<dbReference type="InterPro" id="IPR001845">
    <property type="entry name" value="HTH_ArsR_DNA-bd_dom"/>
</dbReference>
<dbReference type="InterPro" id="IPR036196">
    <property type="entry name" value="Ptyr_pPase_sf"/>
</dbReference>
<dbReference type="Pfam" id="PF12840">
    <property type="entry name" value="HTH_20"/>
    <property type="match status" value="1"/>
</dbReference>
<dbReference type="GO" id="GO:0003700">
    <property type="term" value="F:DNA-binding transcription factor activity"/>
    <property type="evidence" value="ECO:0007669"/>
    <property type="project" value="InterPro"/>
</dbReference>
<dbReference type="AlphaFoldDB" id="A0A640VPU6"/>
<dbReference type="Pfam" id="PF01451">
    <property type="entry name" value="LMWPc"/>
    <property type="match status" value="1"/>
</dbReference>